<evidence type="ECO:0000256" key="4">
    <source>
        <dbReference type="ARBA" id="ARBA00022898"/>
    </source>
</evidence>
<dbReference type="OrthoDB" id="10263824at2759"/>
<dbReference type="Pfam" id="PF00155">
    <property type="entry name" value="Aminotran_1_2"/>
    <property type="match status" value="1"/>
</dbReference>
<evidence type="ECO:0000259" key="6">
    <source>
        <dbReference type="Pfam" id="PF00155"/>
    </source>
</evidence>
<dbReference type="PANTHER" id="PTHR13693">
    <property type="entry name" value="CLASS II AMINOTRANSFERASE/8-AMINO-7-OXONONANOATE SYNTHASE"/>
    <property type="match status" value="1"/>
</dbReference>
<keyword evidence="4" id="KW-0663">Pyridoxal phosphate</keyword>
<dbReference type="GO" id="GO:0030170">
    <property type="term" value="F:pyridoxal phosphate binding"/>
    <property type="evidence" value="ECO:0007669"/>
    <property type="project" value="InterPro"/>
</dbReference>
<evidence type="ECO:0000256" key="5">
    <source>
        <dbReference type="SAM" id="MobiDB-lite"/>
    </source>
</evidence>
<keyword evidence="3" id="KW-0808">Transferase</keyword>
<organism evidence="7 8">
    <name type="scientific">Chlorella vulgaris</name>
    <name type="common">Green alga</name>
    <dbReference type="NCBI Taxonomy" id="3077"/>
    <lineage>
        <taxon>Eukaryota</taxon>
        <taxon>Viridiplantae</taxon>
        <taxon>Chlorophyta</taxon>
        <taxon>core chlorophytes</taxon>
        <taxon>Trebouxiophyceae</taxon>
        <taxon>Chlorellales</taxon>
        <taxon>Chlorellaceae</taxon>
        <taxon>Chlorella clade</taxon>
        <taxon>Chlorella</taxon>
    </lineage>
</organism>
<feature type="domain" description="Aminotransferase class I/classII large" evidence="6">
    <location>
        <begin position="81"/>
        <end position="417"/>
    </location>
</feature>
<reference evidence="7" key="1">
    <citation type="journal article" date="2019" name="Plant J.">
        <title>Chlorella vulgaris genome assembly and annotation reveals the molecular basis for metabolic acclimation to high light conditions.</title>
        <authorList>
            <person name="Cecchin M."/>
            <person name="Marcolungo L."/>
            <person name="Rossato M."/>
            <person name="Girolomoni L."/>
            <person name="Cosentino E."/>
            <person name="Cuine S."/>
            <person name="Li-Beisson Y."/>
            <person name="Delledonne M."/>
            <person name="Ballottari M."/>
        </authorList>
    </citation>
    <scope>NUCLEOTIDE SEQUENCE</scope>
    <source>
        <strain evidence="7">211/11P</strain>
    </source>
</reference>
<dbReference type="Gene3D" id="3.90.1150.10">
    <property type="entry name" value="Aspartate Aminotransferase, domain 1"/>
    <property type="match status" value="1"/>
</dbReference>
<proteinExistence type="inferred from homology"/>
<reference evidence="7" key="2">
    <citation type="submission" date="2020-11" db="EMBL/GenBank/DDBJ databases">
        <authorList>
            <person name="Cecchin M."/>
            <person name="Marcolungo L."/>
            <person name="Rossato M."/>
            <person name="Girolomoni L."/>
            <person name="Cosentino E."/>
            <person name="Cuine S."/>
            <person name="Li-Beisson Y."/>
            <person name="Delledonne M."/>
            <person name="Ballottari M."/>
        </authorList>
    </citation>
    <scope>NUCLEOTIDE SEQUENCE</scope>
    <source>
        <strain evidence="7">211/11P</strain>
        <tissue evidence="7">Whole cell</tissue>
    </source>
</reference>
<feature type="region of interest" description="Disordered" evidence="5">
    <location>
        <begin position="432"/>
        <end position="453"/>
    </location>
</feature>
<dbReference type="PANTHER" id="PTHR13693:SF77">
    <property type="entry name" value="8-AMINO-7-OXONONANOATE SYNTHASE"/>
    <property type="match status" value="1"/>
</dbReference>
<evidence type="ECO:0000256" key="1">
    <source>
        <dbReference type="ARBA" id="ARBA00001933"/>
    </source>
</evidence>
<dbReference type="Proteomes" id="UP001055712">
    <property type="component" value="Unassembled WGS sequence"/>
</dbReference>
<dbReference type="EMBL" id="SIDB01000001">
    <property type="protein sequence ID" value="KAI3437748.1"/>
    <property type="molecule type" value="Genomic_DNA"/>
</dbReference>
<comment type="similarity">
    <text evidence="2">Belongs to the class-II pyridoxal-phosphate-dependent aminotransferase family. BioF subfamily.</text>
</comment>
<dbReference type="GO" id="GO:0016740">
    <property type="term" value="F:transferase activity"/>
    <property type="evidence" value="ECO:0007669"/>
    <property type="project" value="UniProtKB-KW"/>
</dbReference>
<dbReference type="SUPFAM" id="SSF53383">
    <property type="entry name" value="PLP-dependent transferases"/>
    <property type="match status" value="1"/>
</dbReference>
<comment type="caution">
    <text evidence="7">The sequence shown here is derived from an EMBL/GenBank/DDBJ whole genome shotgun (WGS) entry which is preliminary data.</text>
</comment>
<name>A0A9D4TXR5_CHLVU</name>
<evidence type="ECO:0000313" key="7">
    <source>
        <dbReference type="EMBL" id="KAI3437748.1"/>
    </source>
</evidence>
<evidence type="ECO:0000256" key="2">
    <source>
        <dbReference type="ARBA" id="ARBA00010008"/>
    </source>
</evidence>
<dbReference type="InterPro" id="IPR004839">
    <property type="entry name" value="Aminotransferase_I/II_large"/>
</dbReference>
<gene>
    <name evidence="7" type="ORF">D9Q98_000196</name>
</gene>
<protein>
    <recommendedName>
        <fullName evidence="6">Aminotransferase class I/classII large domain-containing protein</fullName>
    </recommendedName>
</protein>
<dbReference type="InterPro" id="IPR015421">
    <property type="entry name" value="PyrdxlP-dep_Trfase_major"/>
</dbReference>
<dbReference type="InterPro" id="IPR015422">
    <property type="entry name" value="PyrdxlP-dep_Trfase_small"/>
</dbReference>
<dbReference type="InterPro" id="IPR050087">
    <property type="entry name" value="AON_synthase_class-II"/>
</dbReference>
<dbReference type="Gene3D" id="3.40.640.10">
    <property type="entry name" value="Type I PLP-dependent aspartate aminotransferase-like (Major domain)"/>
    <property type="match status" value="1"/>
</dbReference>
<dbReference type="InterPro" id="IPR015424">
    <property type="entry name" value="PyrdxlP-dep_Trfase"/>
</dbReference>
<keyword evidence="8" id="KW-1185">Reference proteome</keyword>
<evidence type="ECO:0000313" key="8">
    <source>
        <dbReference type="Proteomes" id="UP001055712"/>
    </source>
</evidence>
<sequence length="462" mass="49348">MSSEQQPREPDDWQQWLVSSVAGLHSRSLFRMLRPTVPGLSAVEASMSQADIDAWAEGRHPASTTLPSLADCTDLRTIKLFSLNDYLGLSTHPAVRQAAANAALQCGNGPRSSALVGGYTHWHAELERALARLKGTQDCLLFPTGFAANLAVAAALCQDGNVTVLSDELNHASIVDGVALARRRGARLLVYRHNDLAHLQQLLKEDVSPGSRTLVITDSLFSMDGDFADLRGLAALKRRHNFLLVVDEAHATLVCGPTGGGAAEMLGVTADVDLHVGTLSKACGCLGGFVACSSAWKDLLVNRGRAQVYSTALPVPVVAAALAAIRVAEEEPWRRQHVWRLARRLGCELGVPVSSPIVPLLVGTEQAAVDASMQLLRCGFHVPAIRPPTVPAGTSRLRVSLSAAHTDDDLRRLTSALRGCGLRFQPWKQLQGEAGSRGVQPADVEPGEVDPEGPCVDLISRL</sequence>
<dbReference type="AlphaFoldDB" id="A0A9D4TXR5"/>
<dbReference type="GO" id="GO:0009102">
    <property type="term" value="P:biotin biosynthetic process"/>
    <property type="evidence" value="ECO:0007669"/>
    <property type="project" value="TreeGrafter"/>
</dbReference>
<evidence type="ECO:0000256" key="3">
    <source>
        <dbReference type="ARBA" id="ARBA00022679"/>
    </source>
</evidence>
<accession>A0A9D4TXR5</accession>
<comment type="cofactor">
    <cofactor evidence="1">
        <name>pyridoxal 5'-phosphate</name>
        <dbReference type="ChEBI" id="CHEBI:597326"/>
    </cofactor>
</comment>